<evidence type="ECO:0000313" key="2">
    <source>
        <dbReference type="Proteomes" id="UP000177987"/>
    </source>
</evidence>
<dbReference type="AlphaFoldDB" id="A0A1G2SFD2"/>
<comment type="caution">
    <text evidence="1">The sequence shown here is derived from an EMBL/GenBank/DDBJ whole genome shotgun (WGS) entry which is preliminary data.</text>
</comment>
<dbReference type="EMBL" id="MHUW01000018">
    <property type="protein sequence ID" value="OHA83359.1"/>
    <property type="molecule type" value="Genomic_DNA"/>
</dbReference>
<accession>A0A1G2SFD2</accession>
<gene>
    <name evidence="1" type="ORF">A2937_00790</name>
</gene>
<dbReference type="Proteomes" id="UP000177987">
    <property type="component" value="Unassembled WGS sequence"/>
</dbReference>
<evidence type="ECO:0000313" key="1">
    <source>
        <dbReference type="EMBL" id="OHA83359.1"/>
    </source>
</evidence>
<organism evidence="1 2">
    <name type="scientific">Candidatus Yonathbacteria bacterium RIFCSPLOWO2_01_FULL_47_33b</name>
    <dbReference type="NCBI Taxonomy" id="1802727"/>
    <lineage>
        <taxon>Bacteria</taxon>
        <taxon>Candidatus Yonathiibacteriota</taxon>
    </lineage>
</organism>
<name>A0A1G2SFD2_9BACT</name>
<reference evidence="1 2" key="1">
    <citation type="journal article" date="2016" name="Nat. Commun.">
        <title>Thousands of microbial genomes shed light on interconnected biogeochemical processes in an aquifer system.</title>
        <authorList>
            <person name="Anantharaman K."/>
            <person name="Brown C.T."/>
            <person name="Hug L.A."/>
            <person name="Sharon I."/>
            <person name="Castelle C.J."/>
            <person name="Probst A.J."/>
            <person name="Thomas B.C."/>
            <person name="Singh A."/>
            <person name="Wilkins M.J."/>
            <person name="Karaoz U."/>
            <person name="Brodie E.L."/>
            <person name="Williams K.H."/>
            <person name="Hubbard S.S."/>
            <person name="Banfield J.F."/>
        </authorList>
    </citation>
    <scope>NUCLEOTIDE SEQUENCE [LARGE SCALE GENOMIC DNA]</scope>
</reference>
<proteinExistence type="predicted"/>
<sequence length="82" mass="9142">MSEHDVITQLAGQCLNEKGQEAVADLLLENKVDIAKIYVLGAIDALWSKKQISDSEASEAYRALKIDPEEASKLRQSSPRWK</sequence>
<dbReference type="STRING" id="1802727.A2937_00790"/>
<protein>
    <submittedName>
        <fullName evidence="1">Uncharacterized protein</fullName>
    </submittedName>
</protein>